<dbReference type="Pfam" id="PF00241">
    <property type="entry name" value="Cofilin_ADF"/>
    <property type="match status" value="1"/>
</dbReference>
<name>A0A8S3Z2F5_9EUPU</name>
<evidence type="ECO:0000256" key="8">
    <source>
        <dbReference type="ARBA" id="ARBA00068121"/>
    </source>
</evidence>
<dbReference type="CDD" id="cd11282">
    <property type="entry name" value="ADF_coactosin_like"/>
    <property type="match status" value="1"/>
</dbReference>
<comment type="similarity">
    <text evidence="5">Belongs to the actin-binding proteins ADF family. Coactosin subfamily.</text>
</comment>
<comment type="function">
    <text evidence="6">Binds to F-actin in a calcium-independent manner. Has no direct effect on actin depolymerization. Acts as a chaperone for ALOX5 (5LO), influencing both its stability and activity in leukotrienes synthesis.</text>
</comment>
<evidence type="ECO:0000259" key="9">
    <source>
        <dbReference type="PROSITE" id="PS51263"/>
    </source>
</evidence>
<evidence type="ECO:0000256" key="5">
    <source>
        <dbReference type="ARBA" id="ARBA00038052"/>
    </source>
</evidence>
<dbReference type="PANTHER" id="PTHR10829">
    <property type="entry name" value="CORTACTIN AND DREBRIN"/>
    <property type="match status" value="1"/>
</dbReference>
<keyword evidence="3" id="KW-0009">Actin-binding</keyword>
<dbReference type="PROSITE" id="PS51263">
    <property type="entry name" value="ADF_H"/>
    <property type="match status" value="1"/>
</dbReference>
<comment type="subcellular location">
    <subcellularLocation>
        <location evidence="1">Cytoplasm</location>
        <location evidence="1">Cytoskeleton</location>
    </subcellularLocation>
</comment>
<dbReference type="GO" id="GO:0030427">
    <property type="term" value="C:site of polarized growth"/>
    <property type="evidence" value="ECO:0007669"/>
    <property type="project" value="TreeGrafter"/>
</dbReference>
<dbReference type="Gene3D" id="3.40.20.10">
    <property type="entry name" value="Severin"/>
    <property type="match status" value="1"/>
</dbReference>
<accession>A0A8S3Z2F5</accession>
<keyword evidence="2" id="KW-0963">Cytoplasm</keyword>
<dbReference type="OrthoDB" id="20822at2759"/>
<protein>
    <recommendedName>
        <fullName evidence="8">Coactosin-like protein</fullName>
    </recommendedName>
</protein>
<dbReference type="InterPro" id="IPR002108">
    <property type="entry name" value="ADF-H"/>
</dbReference>
<dbReference type="SMART" id="SM00102">
    <property type="entry name" value="ADF"/>
    <property type="match status" value="1"/>
</dbReference>
<dbReference type="GO" id="GO:0030864">
    <property type="term" value="C:cortical actin cytoskeleton"/>
    <property type="evidence" value="ECO:0007669"/>
    <property type="project" value="TreeGrafter"/>
</dbReference>
<evidence type="ECO:0000256" key="3">
    <source>
        <dbReference type="ARBA" id="ARBA00023203"/>
    </source>
</evidence>
<feature type="domain" description="ADF-H" evidence="9">
    <location>
        <begin position="1"/>
        <end position="129"/>
    </location>
</feature>
<evidence type="ECO:0000313" key="11">
    <source>
        <dbReference type="Proteomes" id="UP000678393"/>
    </source>
</evidence>
<organism evidence="10 11">
    <name type="scientific">Candidula unifasciata</name>
    <dbReference type="NCBI Taxonomy" id="100452"/>
    <lineage>
        <taxon>Eukaryota</taxon>
        <taxon>Metazoa</taxon>
        <taxon>Spiralia</taxon>
        <taxon>Lophotrochozoa</taxon>
        <taxon>Mollusca</taxon>
        <taxon>Gastropoda</taxon>
        <taxon>Heterobranchia</taxon>
        <taxon>Euthyneura</taxon>
        <taxon>Panpulmonata</taxon>
        <taxon>Eupulmonata</taxon>
        <taxon>Stylommatophora</taxon>
        <taxon>Helicina</taxon>
        <taxon>Helicoidea</taxon>
        <taxon>Geomitridae</taxon>
        <taxon>Candidula</taxon>
    </lineage>
</organism>
<dbReference type="InterPro" id="IPR029006">
    <property type="entry name" value="ADF-H/Gelsolin-like_dom_sf"/>
</dbReference>
<dbReference type="GO" id="GO:0005884">
    <property type="term" value="C:actin filament"/>
    <property type="evidence" value="ECO:0007669"/>
    <property type="project" value="TreeGrafter"/>
</dbReference>
<dbReference type="EMBL" id="CAJHNH020001491">
    <property type="protein sequence ID" value="CAG5123269.1"/>
    <property type="molecule type" value="Genomic_DNA"/>
</dbReference>
<sequence>MTKIDKDAVNTAYEEVRADNSETTWFTLKFSGTTIELDATGADYEEFLSQFTHDERKFGYVRVLMGDEMSKRSKFVFITWVGRDVSAMQKAKLSVDKSVVKNVIKNFAVEILAEDPSDISLEAVKEKLRKAGGANYGTGVAS</sequence>
<evidence type="ECO:0000256" key="4">
    <source>
        <dbReference type="ARBA" id="ARBA00023212"/>
    </source>
</evidence>
<dbReference type="SUPFAM" id="SSF55753">
    <property type="entry name" value="Actin depolymerizing proteins"/>
    <property type="match status" value="1"/>
</dbReference>
<comment type="caution">
    <text evidence="10">The sequence shown here is derived from an EMBL/GenBank/DDBJ whole genome shotgun (WGS) entry which is preliminary data.</text>
</comment>
<evidence type="ECO:0000256" key="6">
    <source>
        <dbReference type="ARBA" id="ARBA00058385"/>
    </source>
</evidence>
<evidence type="ECO:0000256" key="2">
    <source>
        <dbReference type="ARBA" id="ARBA00022490"/>
    </source>
</evidence>
<dbReference type="AlphaFoldDB" id="A0A8S3Z2F5"/>
<dbReference type="PANTHER" id="PTHR10829:SF29">
    <property type="entry name" value="COACTOSIN-LIKE PROTEIN"/>
    <property type="match status" value="1"/>
</dbReference>
<keyword evidence="11" id="KW-1185">Reference proteome</keyword>
<dbReference type="GO" id="GO:0030833">
    <property type="term" value="P:regulation of actin filament polymerization"/>
    <property type="evidence" value="ECO:0007669"/>
    <property type="project" value="TreeGrafter"/>
</dbReference>
<proteinExistence type="inferred from homology"/>
<evidence type="ECO:0000256" key="7">
    <source>
        <dbReference type="ARBA" id="ARBA00062335"/>
    </source>
</evidence>
<dbReference type="GO" id="GO:0051015">
    <property type="term" value="F:actin filament binding"/>
    <property type="evidence" value="ECO:0007669"/>
    <property type="project" value="TreeGrafter"/>
</dbReference>
<keyword evidence="4" id="KW-0206">Cytoskeleton</keyword>
<comment type="subunit">
    <text evidence="7">Interacts with 5-lipoxygenase (ALOX5/5LO) in a calcium-independent manner. Binds to F-actin with a stoichiometry of 1:2.</text>
</comment>
<reference evidence="10" key="1">
    <citation type="submission" date="2021-04" db="EMBL/GenBank/DDBJ databases">
        <authorList>
            <consortium name="Molecular Ecology Group"/>
        </authorList>
    </citation>
    <scope>NUCLEOTIDE SEQUENCE</scope>
</reference>
<evidence type="ECO:0000313" key="10">
    <source>
        <dbReference type="EMBL" id="CAG5123269.1"/>
    </source>
</evidence>
<dbReference type="Proteomes" id="UP000678393">
    <property type="component" value="Unassembled WGS sequence"/>
</dbReference>
<gene>
    <name evidence="10" type="ORF">CUNI_LOCUS8827</name>
</gene>
<dbReference type="FunFam" id="3.40.20.10:FF:000018">
    <property type="entry name" value="Coactosin-like 1"/>
    <property type="match status" value="1"/>
</dbReference>
<evidence type="ECO:0000256" key="1">
    <source>
        <dbReference type="ARBA" id="ARBA00004245"/>
    </source>
</evidence>